<evidence type="ECO:0000259" key="12">
    <source>
        <dbReference type="PROSITE" id="PS51198"/>
    </source>
</evidence>
<evidence type="ECO:0000256" key="6">
    <source>
        <dbReference type="ARBA" id="ARBA00023125"/>
    </source>
</evidence>
<dbReference type="Gene3D" id="1.10.10.160">
    <property type="match status" value="1"/>
</dbReference>
<evidence type="ECO:0000256" key="2">
    <source>
        <dbReference type="ARBA" id="ARBA00022741"/>
    </source>
</evidence>
<dbReference type="Proteomes" id="UP000229561">
    <property type="component" value="Unassembled WGS sequence"/>
</dbReference>
<dbReference type="Pfam" id="PF00580">
    <property type="entry name" value="UvrD-helicase"/>
    <property type="match status" value="1"/>
</dbReference>
<sequence>LLVVAGPGSGKTKVLTHRIAYLIQQGVAPQNILAVTFTNKAANEMKERVQKLLARNRFAKPGTPAHLPTLGTFHSVCARLLRSEASFIGFKKDFVIFDDKDSLALIKKVMNELEISDDQFNPQSIQNTISSAKNELIGPEFFSQNAQGYFQEVVAKVFGAYQTKLKKANAMDFDDLLSKTVELFSSHREILENYQNKFKYILVDEYQDTNHSQYVLINLLAQKYRNICAVGDFDQSIYSFRGADFRNILNFEKDYPQARLVFLEENYRSTKNILEAAHSIIIKNANRKEKNLFTQNAAGNPVVLFSAKDEQDEGTFVIEQINRLKKQEGLSFKDFTVLYRTNAQSRAIEESFLRYGFPYKVIGTFKFYERKEIKDLLSYLRFLQNPLDLLSLERIINLPPRGLGKFSAEEYLKIEKISLSQFTPKKLKALENFQNLISDLRQTAKILPLSQTLKQIIEKTALRDYLRNGTEEGESRWENVNELFTVTKKYDPFTPGEGLTAFLEEAALLSNHDEVETEKDVANLMTLHCAKGLEFPVVFIIGCEEGLFPHSRSMLDAWQMEEERRLCYVGVTRAKQHLYLTWAQQRNLYGSIQVNPPSRFLFDIPKNLIDLQGEEGGLNEYDF</sequence>
<reference evidence="15" key="1">
    <citation type="submission" date="2017-09" db="EMBL/GenBank/DDBJ databases">
        <title>Depth-based differentiation of microbial function through sediment-hosted aquifers and enrichment of novel symbionts in the deep terrestrial subsurface.</title>
        <authorList>
            <person name="Probst A.J."/>
            <person name="Ladd B."/>
            <person name="Jarett J.K."/>
            <person name="Geller-Mcgrath D.E."/>
            <person name="Sieber C.M.K."/>
            <person name="Emerson J.B."/>
            <person name="Anantharaman K."/>
            <person name="Thomas B.C."/>
            <person name="Malmstrom R."/>
            <person name="Stieglmeier M."/>
            <person name="Klingl A."/>
            <person name="Woyke T."/>
            <person name="Ryan C.M."/>
            <person name="Banfield J.F."/>
        </authorList>
    </citation>
    <scope>NUCLEOTIDE SEQUENCE [LARGE SCALE GENOMIC DNA]</scope>
</reference>
<dbReference type="InterPro" id="IPR014017">
    <property type="entry name" value="DNA_helicase_UvrD-like_C"/>
</dbReference>
<evidence type="ECO:0000256" key="8">
    <source>
        <dbReference type="ARBA" id="ARBA00034617"/>
    </source>
</evidence>
<evidence type="ECO:0000256" key="7">
    <source>
        <dbReference type="ARBA" id="ARBA00023235"/>
    </source>
</evidence>
<comment type="catalytic activity">
    <reaction evidence="8">
        <text>Couples ATP hydrolysis with the unwinding of duplex DNA by translocating in the 3'-5' direction.</text>
        <dbReference type="EC" id="5.6.2.4"/>
    </reaction>
</comment>
<evidence type="ECO:0000256" key="11">
    <source>
        <dbReference type="PROSITE-ProRule" id="PRU00560"/>
    </source>
</evidence>
<dbReference type="PANTHER" id="PTHR11070">
    <property type="entry name" value="UVRD / RECB / PCRA DNA HELICASE FAMILY MEMBER"/>
    <property type="match status" value="1"/>
</dbReference>
<evidence type="ECO:0000256" key="1">
    <source>
        <dbReference type="ARBA" id="ARBA00009922"/>
    </source>
</evidence>
<keyword evidence="6" id="KW-0238">DNA-binding</keyword>
<dbReference type="GO" id="GO:0033202">
    <property type="term" value="C:DNA helicase complex"/>
    <property type="evidence" value="ECO:0007669"/>
    <property type="project" value="TreeGrafter"/>
</dbReference>
<evidence type="ECO:0000256" key="5">
    <source>
        <dbReference type="ARBA" id="ARBA00022840"/>
    </source>
</evidence>
<accession>A0A2M7IHD1</accession>
<evidence type="ECO:0000256" key="10">
    <source>
        <dbReference type="ARBA" id="ARBA00048988"/>
    </source>
</evidence>
<evidence type="ECO:0000259" key="13">
    <source>
        <dbReference type="PROSITE" id="PS51217"/>
    </source>
</evidence>
<dbReference type="GO" id="GO:0005524">
    <property type="term" value="F:ATP binding"/>
    <property type="evidence" value="ECO:0007669"/>
    <property type="project" value="UniProtKB-UniRule"/>
</dbReference>
<keyword evidence="5 11" id="KW-0067">ATP-binding</keyword>
<evidence type="ECO:0000313" key="15">
    <source>
        <dbReference type="Proteomes" id="UP000229561"/>
    </source>
</evidence>
<dbReference type="EC" id="5.6.2.4" evidence="9"/>
<dbReference type="InterPro" id="IPR013986">
    <property type="entry name" value="DExx_box_DNA_helicase_dom_sf"/>
</dbReference>
<feature type="domain" description="UvrD-like helicase ATP-binding" evidence="12">
    <location>
        <begin position="1"/>
        <end position="270"/>
    </location>
</feature>
<dbReference type="GO" id="GO:0009314">
    <property type="term" value="P:response to radiation"/>
    <property type="evidence" value="ECO:0007669"/>
    <property type="project" value="UniProtKB-ARBA"/>
</dbReference>
<organism evidence="14 15">
    <name type="scientific">Candidatus Portnoybacteria bacterium CG_4_8_14_3_um_filter_40_10</name>
    <dbReference type="NCBI Taxonomy" id="1974801"/>
    <lineage>
        <taxon>Bacteria</taxon>
        <taxon>Candidatus Portnoyibacteriota</taxon>
    </lineage>
</organism>
<evidence type="ECO:0000256" key="4">
    <source>
        <dbReference type="ARBA" id="ARBA00022806"/>
    </source>
</evidence>
<protein>
    <recommendedName>
        <fullName evidence="9">DNA 3'-5' helicase</fullName>
        <ecNumber evidence="9">5.6.2.4</ecNumber>
    </recommendedName>
</protein>
<dbReference type="CDD" id="cd17932">
    <property type="entry name" value="DEXQc_UvrD"/>
    <property type="match status" value="1"/>
</dbReference>
<keyword evidence="4 11" id="KW-0347">Helicase</keyword>
<dbReference type="Gene3D" id="1.10.486.10">
    <property type="entry name" value="PCRA, domain 4"/>
    <property type="match status" value="1"/>
</dbReference>
<feature type="domain" description="UvrD-like helicase C-terminal" evidence="13">
    <location>
        <begin position="271"/>
        <end position="532"/>
    </location>
</feature>
<name>A0A2M7IHD1_9BACT</name>
<dbReference type="PROSITE" id="PS51198">
    <property type="entry name" value="UVRD_HELICASE_ATP_BIND"/>
    <property type="match status" value="1"/>
</dbReference>
<dbReference type="AlphaFoldDB" id="A0A2M7IHD1"/>
<dbReference type="InterPro" id="IPR027417">
    <property type="entry name" value="P-loop_NTPase"/>
</dbReference>
<keyword evidence="7" id="KW-0413">Isomerase</keyword>
<proteinExistence type="inferred from homology"/>
<comment type="catalytic activity">
    <reaction evidence="10">
        <text>ATP + H2O = ADP + phosphate + H(+)</text>
        <dbReference type="Rhea" id="RHEA:13065"/>
        <dbReference type="ChEBI" id="CHEBI:15377"/>
        <dbReference type="ChEBI" id="CHEBI:15378"/>
        <dbReference type="ChEBI" id="CHEBI:30616"/>
        <dbReference type="ChEBI" id="CHEBI:43474"/>
        <dbReference type="ChEBI" id="CHEBI:456216"/>
        <dbReference type="EC" id="5.6.2.4"/>
    </reaction>
</comment>
<dbReference type="GO" id="GO:0003677">
    <property type="term" value="F:DNA binding"/>
    <property type="evidence" value="ECO:0007669"/>
    <property type="project" value="UniProtKB-KW"/>
</dbReference>
<dbReference type="FunFam" id="1.10.10.160:FF:000001">
    <property type="entry name" value="ATP-dependent DNA helicase"/>
    <property type="match status" value="1"/>
</dbReference>
<dbReference type="EMBL" id="PFGY01000118">
    <property type="protein sequence ID" value="PIW75912.1"/>
    <property type="molecule type" value="Genomic_DNA"/>
</dbReference>
<dbReference type="GO" id="GO:0005829">
    <property type="term" value="C:cytosol"/>
    <property type="evidence" value="ECO:0007669"/>
    <property type="project" value="TreeGrafter"/>
</dbReference>
<evidence type="ECO:0000313" key="14">
    <source>
        <dbReference type="EMBL" id="PIW75912.1"/>
    </source>
</evidence>
<dbReference type="InterPro" id="IPR000212">
    <property type="entry name" value="DNA_helicase_UvrD/REP"/>
</dbReference>
<dbReference type="GO" id="GO:0043138">
    <property type="term" value="F:3'-5' DNA helicase activity"/>
    <property type="evidence" value="ECO:0007669"/>
    <property type="project" value="UniProtKB-EC"/>
</dbReference>
<dbReference type="Gene3D" id="3.40.50.300">
    <property type="entry name" value="P-loop containing nucleotide triphosphate hydrolases"/>
    <property type="match status" value="2"/>
</dbReference>
<evidence type="ECO:0000256" key="9">
    <source>
        <dbReference type="ARBA" id="ARBA00034808"/>
    </source>
</evidence>
<dbReference type="Pfam" id="PF13361">
    <property type="entry name" value="UvrD_C"/>
    <property type="match status" value="1"/>
</dbReference>
<comment type="similarity">
    <text evidence="1">Belongs to the helicase family. UvrD subfamily.</text>
</comment>
<keyword evidence="2 11" id="KW-0547">Nucleotide-binding</keyword>
<feature type="non-terminal residue" evidence="14">
    <location>
        <position position="1"/>
    </location>
</feature>
<dbReference type="GO" id="GO:0000725">
    <property type="term" value="P:recombinational repair"/>
    <property type="evidence" value="ECO:0007669"/>
    <property type="project" value="TreeGrafter"/>
</dbReference>
<gene>
    <name evidence="14" type="ORF">CO001_04115</name>
</gene>
<comment type="caution">
    <text evidence="14">The sequence shown here is derived from an EMBL/GenBank/DDBJ whole genome shotgun (WGS) entry which is preliminary data.</text>
</comment>
<feature type="binding site" evidence="11">
    <location>
        <begin position="5"/>
        <end position="12"/>
    </location>
    <ligand>
        <name>ATP</name>
        <dbReference type="ChEBI" id="CHEBI:30616"/>
    </ligand>
</feature>
<dbReference type="PROSITE" id="PS51217">
    <property type="entry name" value="UVRD_HELICASE_CTER"/>
    <property type="match status" value="1"/>
</dbReference>
<keyword evidence="3 11" id="KW-0378">Hydrolase</keyword>
<dbReference type="PANTHER" id="PTHR11070:SF2">
    <property type="entry name" value="ATP-DEPENDENT DNA HELICASE SRS2"/>
    <property type="match status" value="1"/>
</dbReference>
<evidence type="ECO:0000256" key="3">
    <source>
        <dbReference type="ARBA" id="ARBA00022801"/>
    </source>
</evidence>
<dbReference type="InterPro" id="IPR014016">
    <property type="entry name" value="UvrD-like_ATP-bd"/>
</dbReference>
<dbReference type="CDD" id="cd18807">
    <property type="entry name" value="SF1_C_UvrD"/>
    <property type="match status" value="1"/>
</dbReference>
<dbReference type="SUPFAM" id="SSF52540">
    <property type="entry name" value="P-loop containing nucleoside triphosphate hydrolases"/>
    <property type="match status" value="1"/>
</dbReference>
<dbReference type="GO" id="GO:0016787">
    <property type="term" value="F:hydrolase activity"/>
    <property type="evidence" value="ECO:0007669"/>
    <property type="project" value="UniProtKB-UniRule"/>
</dbReference>